<evidence type="ECO:0000313" key="8">
    <source>
        <dbReference type="EMBL" id="OGF77261.1"/>
    </source>
</evidence>
<dbReference type="GO" id="GO:0006094">
    <property type="term" value="P:gluconeogenesis"/>
    <property type="evidence" value="ECO:0007669"/>
    <property type="project" value="UniProtKB-KW"/>
</dbReference>
<dbReference type="EC" id="5.3.1.9" evidence="3"/>
<dbReference type="EMBL" id="MFHT01000025">
    <property type="protein sequence ID" value="OGF77261.1"/>
    <property type="molecule type" value="Genomic_DNA"/>
</dbReference>
<evidence type="ECO:0000313" key="9">
    <source>
        <dbReference type="Proteomes" id="UP000177723"/>
    </source>
</evidence>
<evidence type="ECO:0000256" key="6">
    <source>
        <dbReference type="ARBA" id="ARBA00029321"/>
    </source>
</evidence>
<dbReference type="GO" id="GO:0005737">
    <property type="term" value="C:cytoplasm"/>
    <property type="evidence" value="ECO:0007669"/>
    <property type="project" value="InterPro"/>
</dbReference>
<dbReference type="Pfam" id="PF06560">
    <property type="entry name" value="GPI"/>
    <property type="match status" value="1"/>
</dbReference>
<reference evidence="8 9" key="1">
    <citation type="journal article" date="2016" name="Nat. Commun.">
        <title>Thousands of microbial genomes shed light on interconnected biogeochemical processes in an aquifer system.</title>
        <authorList>
            <person name="Anantharaman K."/>
            <person name="Brown C.T."/>
            <person name="Hug L.A."/>
            <person name="Sharon I."/>
            <person name="Castelle C.J."/>
            <person name="Probst A.J."/>
            <person name="Thomas B.C."/>
            <person name="Singh A."/>
            <person name="Wilkins M.J."/>
            <person name="Karaoz U."/>
            <person name="Brodie E.L."/>
            <person name="Williams K.H."/>
            <person name="Hubbard S.S."/>
            <person name="Banfield J.F."/>
        </authorList>
    </citation>
    <scope>NUCLEOTIDE SEQUENCE [LARGE SCALE GENOMIC DNA]</scope>
</reference>
<evidence type="ECO:0000256" key="1">
    <source>
        <dbReference type="ARBA" id="ARBA00004926"/>
    </source>
</evidence>
<dbReference type="GO" id="GO:0006096">
    <property type="term" value="P:glycolytic process"/>
    <property type="evidence" value="ECO:0007669"/>
    <property type="project" value="UniProtKB-UniPathway"/>
</dbReference>
<comment type="caution">
    <text evidence="8">The sequence shown here is derived from an EMBL/GenBank/DDBJ whole genome shotgun (WGS) entry which is preliminary data.</text>
</comment>
<evidence type="ECO:0000256" key="5">
    <source>
        <dbReference type="ARBA" id="ARBA00023152"/>
    </source>
</evidence>
<dbReference type="Proteomes" id="UP000177723">
    <property type="component" value="Unassembled WGS sequence"/>
</dbReference>
<dbReference type="UniPathway" id="UPA00109">
    <property type="reaction ID" value="UER00181"/>
</dbReference>
<protein>
    <recommendedName>
        <fullName evidence="3">glucose-6-phosphate isomerase</fullName>
        <ecNumber evidence="3">5.3.1.9</ecNumber>
    </recommendedName>
</protein>
<comment type="pathway">
    <text evidence="1">Carbohydrate degradation; glycolysis; D-glyceraldehyde 3-phosphate and glycerone phosphate from D-glucose: step 2/4.</text>
</comment>
<dbReference type="InterPro" id="IPR010551">
    <property type="entry name" value="G6P_isomerase_prok"/>
</dbReference>
<dbReference type="SUPFAM" id="SSF51182">
    <property type="entry name" value="RmlC-like cupins"/>
    <property type="match status" value="1"/>
</dbReference>
<comment type="similarity">
    <text evidence="2">Belongs to the archaeal-type GPI family.</text>
</comment>
<gene>
    <name evidence="8" type="ORF">A3F23_02050</name>
</gene>
<evidence type="ECO:0000256" key="3">
    <source>
        <dbReference type="ARBA" id="ARBA00011952"/>
    </source>
</evidence>
<organism evidence="8 9">
    <name type="scientific">Candidatus Giovannonibacteria bacterium RIFCSPHIGHO2_12_FULL_43_15</name>
    <dbReference type="NCBI Taxonomy" id="1798341"/>
    <lineage>
        <taxon>Bacteria</taxon>
        <taxon>Candidatus Giovannoniibacteriota</taxon>
    </lineage>
</organism>
<evidence type="ECO:0000259" key="7">
    <source>
        <dbReference type="Pfam" id="PF06560"/>
    </source>
</evidence>
<dbReference type="InterPro" id="IPR011051">
    <property type="entry name" value="RmlC_Cupin_sf"/>
</dbReference>
<dbReference type="InterPro" id="IPR014710">
    <property type="entry name" value="RmlC-like_jellyroll"/>
</dbReference>
<sequence>MSGKSYEKTVKELSPVLYEHFGEQERAVYRVLRGEVDKNSKVRYDETTIFPGLLGRELPKTFGHYHPKNSIGVGFPELYKVLEGRVWYLIQKPRESNLKIIDEIYLIEANCGEEVIIPPGFGHVSINPENKNAKMANWGAEFENDYNTYKNLRGACYYFLKSKNELANIEKNSYYEAVPELVKIRSKKLSKKLKNLEFLTKPEKYLNLLTVENCFERI</sequence>
<feature type="domain" description="Glucose-6-phosphate isomerase prokaryote" evidence="7">
    <location>
        <begin position="35"/>
        <end position="172"/>
    </location>
</feature>
<keyword evidence="5" id="KW-0324">Glycolysis</keyword>
<dbReference type="Gene3D" id="2.60.120.10">
    <property type="entry name" value="Jelly Rolls"/>
    <property type="match status" value="1"/>
</dbReference>
<evidence type="ECO:0000256" key="4">
    <source>
        <dbReference type="ARBA" id="ARBA00022432"/>
    </source>
</evidence>
<dbReference type="AlphaFoldDB" id="A0A1F5WPR3"/>
<keyword evidence="4" id="KW-0312">Gluconeogenesis</keyword>
<comment type="catalytic activity">
    <reaction evidence="6">
        <text>alpha-D-glucose 6-phosphate = beta-D-fructose 6-phosphate</text>
        <dbReference type="Rhea" id="RHEA:11816"/>
        <dbReference type="ChEBI" id="CHEBI:57634"/>
        <dbReference type="ChEBI" id="CHEBI:58225"/>
        <dbReference type="EC" id="5.3.1.9"/>
    </reaction>
</comment>
<dbReference type="CDD" id="cd02218">
    <property type="entry name" value="cupin_PGI"/>
    <property type="match status" value="1"/>
</dbReference>
<evidence type="ECO:0000256" key="2">
    <source>
        <dbReference type="ARBA" id="ARBA00006542"/>
    </source>
</evidence>
<accession>A0A1F5WPR3</accession>
<name>A0A1F5WPR3_9BACT</name>
<proteinExistence type="inferred from homology"/>
<dbReference type="GO" id="GO:0004347">
    <property type="term" value="F:glucose-6-phosphate isomerase activity"/>
    <property type="evidence" value="ECO:0007669"/>
    <property type="project" value="UniProtKB-EC"/>
</dbReference>